<dbReference type="Pfam" id="PF20590">
    <property type="entry name" value="DUF6791"/>
    <property type="match status" value="1"/>
</dbReference>
<dbReference type="InterPro" id="IPR046741">
    <property type="entry name" value="DUF6791"/>
</dbReference>
<dbReference type="RefSeq" id="WP_055571298.1">
    <property type="nucleotide sequence ID" value="NZ_FMZK01000022.1"/>
</dbReference>
<dbReference type="Pfam" id="PF00899">
    <property type="entry name" value="ThiF"/>
    <property type="match status" value="1"/>
</dbReference>
<gene>
    <name evidence="3" type="ORF">SAMN05216505_1224</name>
</gene>
<protein>
    <submittedName>
        <fullName evidence="3">ThiF family protein</fullName>
    </submittedName>
</protein>
<dbReference type="InterPro" id="IPR000594">
    <property type="entry name" value="ThiF_NAD_FAD-bd"/>
</dbReference>
<keyword evidence="4" id="KW-1185">Reference proteome</keyword>
<organism evidence="3 4">
    <name type="scientific">Streptomyces prasinopilosus</name>
    <dbReference type="NCBI Taxonomy" id="67344"/>
    <lineage>
        <taxon>Bacteria</taxon>
        <taxon>Bacillati</taxon>
        <taxon>Actinomycetota</taxon>
        <taxon>Actinomycetes</taxon>
        <taxon>Kitasatosporales</taxon>
        <taxon>Streptomycetaceae</taxon>
        <taxon>Streptomyces</taxon>
    </lineage>
</organism>
<proteinExistence type="predicted"/>
<dbReference type="CDD" id="cd01483">
    <property type="entry name" value="E1_enzyme_family"/>
    <property type="match status" value="1"/>
</dbReference>
<evidence type="ECO:0000313" key="3">
    <source>
        <dbReference type="EMBL" id="SDE23707.1"/>
    </source>
</evidence>
<name>A0A1G7B9Z5_9ACTN</name>
<sequence>MPTALLARDPDLARLLDDGYDVAVHASHIIVRHIPYVTENRTVEHGFLAYPMTVSGDRLVSGTDHRIWFSGSAPCDEHGRPLALANPENRVIAEGMQANFMLSSKPSPDGYPDEYTKITAYARIIADQAHALDSTATPTPGAAWQEIEDDSPFAYRDTATSRAGIAAVNRRFRGHRLVVVGLGGSGSYILDQVAKTEVDSILLIDGDTFDNHNAFRAPGAPTLDTLRDRPPKATYLASVYANMHQGLSACEQYLDEDNLDLLTGATFVFLASDDAASKPAIIDWLEAHDVPFIDVGMGIEEIDGRLSGLLRVTTSLPGRRDAARRRIPQPAPERDAYARNIQTADLNALNAVLAVIRWKRSIGIYADATDESHTTYSLITNEIANEDLP</sequence>
<dbReference type="GO" id="GO:0008641">
    <property type="term" value="F:ubiquitin-like modifier activating enzyme activity"/>
    <property type="evidence" value="ECO:0007669"/>
    <property type="project" value="InterPro"/>
</dbReference>
<dbReference type="Gene3D" id="3.40.50.720">
    <property type="entry name" value="NAD(P)-binding Rossmann-like Domain"/>
    <property type="match status" value="1"/>
</dbReference>
<dbReference type="InterPro" id="IPR035985">
    <property type="entry name" value="Ubiquitin-activating_enz"/>
</dbReference>
<reference evidence="4" key="1">
    <citation type="submission" date="2016-10" db="EMBL/GenBank/DDBJ databases">
        <authorList>
            <person name="Varghese N."/>
            <person name="Submissions S."/>
        </authorList>
    </citation>
    <scope>NUCLEOTIDE SEQUENCE [LARGE SCALE GENOMIC DNA]</scope>
    <source>
        <strain evidence="4">CGMCC 4.3504</strain>
    </source>
</reference>
<dbReference type="Proteomes" id="UP000182100">
    <property type="component" value="Unassembled WGS sequence"/>
</dbReference>
<feature type="domain" description="DUF6791" evidence="2">
    <location>
        <begin position="10"/>
        <end position="158"/>
    </location>
</feature>
<dbReference type="NCBIfam" id="NF004805">
    <property type="entry name" value="PRK06153.1-4"/>
    <property type="match status" value="1"/>
</dbReference>
<dbReference type="NCBIfam" id="NF004804">
    <property type="entry name" value="PRK06153.1-3"/>
    <property type="match status" value="1"/>
</dbReference>
<dbReference type="EMBL" id="FMZK01000022">
    <property type="protein sequence ID" value="SDE23707.1"/>
    <property type="molecule type" value="Genomic_DNA"/>
</dbReference>
<dbReference type="SUPFAM" id="SSF69572">
    <property type="entry name" value="Activating enzymes of the ubiquitin-like proteins"/>
    <property type="match status" value="1"/>
</dbReference>
<dbReference type="AlphaFoldDB" id="A0A1G7B9Z5"/>
<evidence type="ECO:0000259" key="1">
    <source>
        <dbReference type="Pfam" id="PF00899"/>
    </source>
</evidence>
<dbReference type="STRING" id="67344.SAMN05216505_1224"/>
<accession>A0A1G7B9Z5</accession>
<evidence type="ECO:0000259" key="2">
    <source>
        <dbReference type="Pfam" id="PF20590"/>
    </source>
</evidence>
<evidence type="ECO:0000313" key="4">
    <source>
        <dbReference type="Proteomes" id="UP000182100"/>
    </source>
</evidence>
<feature type="domain" description="THIF-type NAD/FAD binding fold" evidence="1">
    <location>
        <begin position="171"/>
        <end position="305"/>
    </location>
</feature>